<dbReference type="InterPro" id="IPR014710">
    <property type="entry name" value="RmlC-like_jellyroll"/>
</dbReference>
<dbReference type="InterPro" id="IPR011051">
    <property type="entry name" value="RmlC_Cupin_sf"/>
</dbReference>
<sequence length="119" mass="12849">MLSIKLGAPPPALDSWGTVADLGSTIIEGDVLAFGHIHFGTPTAPVSAGYFACTKGQFDMVYPFTEHATVIEGECVLRNGNTGESVHYRAGDSWFIEKGTPISWHILTDRLTKHYLAVA</sequence>
<accession>A0ABQ1MF73</accession>
<dbReference type="Gene3D" id="2.60.120.10">
    <property type="entry name" value="Jelly Rolls"/>
    <property type="match status" value="1"/>
</dbReference>
<gene>
    <name evidence="2" type="ORF">GCM10011400_27330</name>
</gene>
<dbReference type="PANTHER" id="PTHR40943:SF1">
    <property type="entry name" value="CYTOPLASMIC PROTEIN"/>
    <property type="match status" value="1"/>
</dbReference>
<protein>
    <recommendedName>
        <fullName evidence="1">(S)-ureidoglycine aminohydrolase cupin domain-containing protein</fullName>
    </recommendedName>
</protein>
<name>A0ABQ1MF73_9BURK</name>
<feature type="domain" description="(S)-ureidoglycine aminohydrolase cupin" evidence="1">
    <location>
        <begin position="42"/>
        <end position="115"/>
    </location>
</feature>
<dbReference type="InterPro" id="IPR008579">
    <property type="entry name" value="UGlyAH_Cupin_dom"/>
</dbReference>
<organism evidence="2 3">
    <name type="scientific">Paraburkholderia caffeinilytica</name>
    <dbReference type="NCBI Taxonomy" id="1761016"/>
    <lineage>
        <taxon>Bacteria</taxon>
        <taxon>Pseudomonadati</taxon>
        <taxon>Pseudomonadota</taxon>
        <taxon>Betaproteobacteria</taxon>
        <taxon>Burkholderiales</taxon>
        <taxon>Burkholderiaceae</taxon>
        <taxon>Paraburkholderia</taxon>
    </lineage>
</organism>
<keyword evidence="3" id="KW-1185">Reference proteome</keyword>
<dbReference type="Pfam" id="PF05899">
    <property type="entry name" value="Cupin_3"/>
    <property type="match status" value="1"/>
</dbReference>
<evidence type="ECO:0000259" key="1">
    <source>
        <dbReference type="Pfam" id="PF05899"/>
    </source>
</evidence>
<dbReference type="PANTHER" id="PTHR40943">
    <property type="entry name" value="CYTOPLASMIC PROTEIN-RELATED"/>
    <property type="match status" value="1"/>
</dbReference>
<evidence type="ECO:0000313" key="3">
    <source>
        <dbReference type="Proteomes" id="UP000602004"/>
    </source>
</evidence>
<comment type="caution">
    <text evidence="2">The sequence shown here is derived from an EMBL/GenBank/DDBJ whole genome shotgun (WGS) entry which is preliminary data.</text>
</comment>
<dbReference type="RefSeq" id="WP_115779770.1">
    <property type="nucleotide sequence ID" value="NZ_BMHL01000004.1"/>
</dbReference>
<evidence type="ECO:0000313" key="2">
    <source>
        <dbReference type="EMBL" id="GGC39166.1"/>
    </source>
</evidence>
<dbReference type="SUPFAM" id="SSF51182">
    <property type="entry name" value="RmlC-like cupins"/>
    <property type="match status" value="1"/>
</dbReference>
<reference evidence="3" key="1">
    <citation type="journal article" date="2019" name="Int. J. Syst. Evol. Microbiol.">
        <title>The Global Catalogue of Microorganisms (GCM) 10K type strain sequencing project: providing services to taxonomists for standard genome sequencing and annotation.</title>
        <authorList>
            <consortium name="The Broad Institute Genomics Platform"/>
            <consortium name="The Broad Institute Genome Sequencing Center for Infectious Disease"/>
            <person name="Wu L."/>
            <person name="Ma J."/>
        </authorList>
    </citation>
    <scope>NUCLEOTIDE SEQUENCE [LARGE SCALE GENOMIC DNA]</scope>
    <source>
        <strain evidence="3">CGMCC 1.15103</strain>
    </source>
</reference>
<dbReference type="EMBL" id="BMHL01000004">
    <property type="protein sequence ID" value="GGC39166.1"/>
    <property type="molecule type" value="Genomic_DNA"/>
</dbReference>
<dbReference type="Proteomes" id="UP000602004">
    <property type="component" value="Unassembled WGS sequence"/>
</dbReference>
<proteinExistence type="predicted"/>